<reference evidence="1" key="1">
    <citation type="submission" date="2018-11" db="EMBL/GenBank/DDBJ databases">
        <authorList>
            <consortium name="Genoscope - CEA"/>
            <person name="William W."/>
        </authorList>
    </citation>
    <scope>NUCLEOTIDE SEQUENCE</scope>
</reference>
<dbReference type="AlphaFoldDB" id="A0A3P6F076"/>
<dbReference type="EMBL" id="LR031876">
    <property type="protein sequence ID" value="VDD39035.1"/>
    <property type="molecule type" value="Genomic_DNA"/>
</dbReference>
<protein>
    <submittedName>
        <fullName evidence="1">Uncharacterized protein</fullName>
    </submittedName>
</protein>
<proteinExistence type="predicted"/>
<sequence>MESSRSMSSWIARPISSAEYTDRLLLVTHQVLLTFRSLLMVK</sequence>
<organism evidence="1">
    <name type="scientific">Brassica oleracea</name>
    <name type="common">Wild cabbage</name>
    <dbReference type="NCBI Taxonomy" id="3712"/>
    <lineage>
        <taxon>Eukaryota</taxon>
        <taxon>Viridiplantae</taxon>
        <taxon>Streptophyta</taxon>
        <taxon>Embryophyta</taxon>
        <taxon>Tracheophyta</taxon>
        <taxon>Spermatophyta</taxon>
        <taxon>Magnoliopsida</taxon>
        <taxon>eudicotyledons</taxon>
        <taxon>Gunneridae</taxon>
        <taxon>Pentapetalae</taxon>
        <taxon>rosids</taxon>
        <taxon>malvids</taxon>
        <taxon>Brassicales</taxon>
        <taxon>Brassicaceae</taxon>
        <taxon>Brassiceae</taxon>
        <taxon>Brassica</taxon>
    </lineage>
</organism>
<gene>
    <name evidence="1" type="ORF">BOLC7T44595H</name>
</gene>
<name>A0A3P6F076_BRAOL</name>
<evidence type="ECO:0000313" key="1">
    <source>
        <dbReference type="EMBL" id="VDD39035.1"/>
    </source>
</evidence>
<accession>A0A3P6F076</accession>